<keyword evidence="5" id="KW-1185">Reference proteome</keyword>
<evidence type="ECO:0000313" key="4">
    <source>
        <dbReference type="EMBL" id="MDQ0176102.1"/>
    </source>
</evidence>
<comment type="function">
    <text evidence="1">Involved in the transposition of the insertion sequence.</text>
</comment>
<reference evidence="4 5" key="1">
    <citation type="submission" date="2023-07" db="EMBL/GenBank/DDBJ databases">
        <title>Genomic Encyclopedia of Type Strains, Phase IV (KMG-IV): sequencing the most valuable type-strain genomes for metagenomic binning, comparative biology and taxonomic classification.</title>
        <authorList>
            <person name="Goeker M."/>
        </authorList>
    </citation>
    <scope>NUCLEOTIDE SEQUENCE [LARGE SCALE GENOMIC DNA]</scope>
    <source>
        <strain evidence="4 5">DSM 23837</strain>
    </source>
</reference>
<evidence type="ECO:0000256" key="1">
    <source>
        <dbReference type="ARBA" id="ARBA00002286"/>
    </source>
</evidence>
<evidence type="ECO:0000259" key="3">
    <source>
        <dbReference type="Pfam" id="PF13333"/>
    </source>
</evidence>
<name>A0ABT9WT69_9BACI</name>
<feature type="domain" description="Integrase catalytic" evidence="3">
    <location>
        <begin position="57"/>
        <end position="86"/>
    </location>
</feature>
<accession>A0ABT9WT69</accession>
<protein>
    <submittedName>
        <fullName evidence="4">Transposase InsO family protein</fullName>
    </submittedName>
</protein>
<dbReference type="Proteomes" id="UP001223586">
    <property type="component" value="Unassembled WGS sequence"/>
</dbReference>
<dbReference type="InterPro" id="IPR025948">
    <property type="entry name" value="HTH-like_dom"/>
</dbReference>
<dbReference type="EMBL" id="JAUSTT010000010">
    <property type="protein sequence ID" value="MDQ0176102.1"/>
    <property type="molecule type" value="Genomic_DNA"/>
</dbReference>
<sequence length="86" mass="10265">MTNMKDVTANGYRRIREELENRGQKVNHKKIQRVMKLHMKKYRSYKGTVGKITPNVLDHFKLELAKYIEYYNNKRIKAKLKGISPI</sequence>
<proteinExistence type="predicted"/>
<dbReference type="Pfam" id="PF13333">
    <property type="entry name" value="rve_2"/>
    <property type="match status" value="1"/>
</dbReference>
<evidence type="ECO:0000313" key="5">
    <source>
        <dbReference type="Proteomes" id="UP001223586"/>
    </source>
</evidence>
<feature type="domain" description="HTH-like" evidence="2">
    <location>
        <begin position="11"/>
        <end position="38"/>
    </location>
</feature>
<dbReference type="Pfam" id="PF13276">
    <property type="entry name" value="HTH_21"/>
    <property type="match status" value="1"/>
</dbReference>
<dbReference type="InterPro" id="IPR001584">
    <property type="entry name" value="Integrase_cat-core"/>
</dbReference>
<organism evidence="4 5">
    <name type="scientific">Bacillus chungangensis</name>
    <dbReference type="NCBI Taxonomy" id="587633"/>
    <lineage>
        <taxon>Bacteria</taxon>
        <taxon>Bacillati</taxon>
        <taxon>Bacillota</taxon>
        <taxon>Bacilli</taxon>
        <taxon>Bacillales</taxon>
        <taxon>Bacillaceae</taxon>
        <taxon>Bacillus</taxon>
    </lineage>
</organism>
<evidence type="ECO:0000259" key="2">
    <source>
        <dbReference type="Pfam" id="PF13276"/>
    </source>
</evidence>
<gene>
    <name evidence="4" type="ORF">J2S08_001938</name>
</gene>
<comment type="caution">
    <text evidence="4">The sequence shown here is derived from an EMBL/GenBank/DDBJ whole genome shotgun (WGS) entry which is preliminary data.</text>
</comment>